<evidence type="ECO:0000313" key="13">
    <source>
        <dbReference type="Proteomes" id="UP000009131"/>
    </source>
</evidence>
<keyword evidence="5 8" id="KW-0479">Metal-binding</keyword>
<evidence type="ECO:0000256" key="9">
    <source>
        <dbReference type="RuleBase" id="RU003515"/>
    </source>
</evidence>
<comment type="catalytic activity">
    <reaction evidence="1 8 9">
        <text>Endonucleolytic cleavage to 5'-phosphomonoester.</text>
        <dbReference type="EC" id="3.1.26.4"/>
    </reaction>
</comment>
<dbReference type="InterPro" id="IPR004649">
    <property type="entry name" value="RNase_H2_suA"/>
</dbReference>
<gene>
    <name evidence="12" type="primary">Mo06671</name>
    <name evidence="12" type="ORF">E5Q_06671</name>
</gene>
<keyword evidence="7 8" id="KW-0378">Hydrolase</keyword>
<dbReference type="InterPro" id="IPR023160">
    <property type="entry name" value="RNase_HII_hlx-loop-hlx_cap_dom"/>
</dbReference>
<dbReference type="FunFam" id="1.10.10.460:FF:000001">
    <property type="entry name" value="Ribonuclease"/>
    <property type="match status" value="1"/>
</dbReference>
<dbReference type="EMBL" id="BABT02000252">
    <property type="protein sequence ID" value="GAA99968.1"/>
    <property type="molecule type" value="Genomic_DNA"/>
</dbReference>
<evidence type="ECO:0000256" key="1">
    <source>
        <dbReference type="ARBA" id="ARBA00000077"/>
    </source>
</evidence>
<feature type="binding site" evidence="8">
    <location>
        <position position="214"/>
    </location>
    <ligand>
        <name>a divalent metal cation</name>
        <dbReference type="ChEBI" id="CHEBI:60240"/>
    </ligand>
</feature>
<keyword evidence="13" id="KW-1185">Reference proteome</keyword>
<dbReference type="GO" id="GO:0032299">
    <property type="term" value="C:ribonuclease H2 complex"/>
    <property type="evidence" value="ECO:0007669"/>
    <property type="project" value="TreeGrafter"/>
</dbReference>
<dbReference type="Pfam" id="PF01351">
    <property type="entry name" value="RNase_HII"/>
    <property type="match status" value="1"/>
</dbReference>
<evidence type="ECO:0000259" key="11">
    <source>
        <dbReference type="PROSITE" id="PS51975"/>
    </source>
</evidence>
<dbReference type="InterPro" id="IPR012337">
    <property type="entry name" value="RNaseH-like_sf"/>
</dbReference>
<dbReference type="OMA" id="REECRFF"/>
<comment type="similarity">
    <text evidence="3">Belongs to the RNase HII family. Eukaryotic subfamily.</text>
</comment>
<sequence length="367" mass="40272">MGAKRKASEPAELLRLRSEDPEEALEIARADSQSVSIAQDCPPPPSYKADRPLVESYTWHSSARYESAGAGKARAVTSRRPDDTPYMLGIDEAGRGPVLGPMVYGAAYCPIAYEGQLERLGFADSKTLTAARRSELLRVLCKPARGAHMSGAALSDPSSDNLEWAVRVMSPFDISRGMLRKTPYNLNAQSHDATIMLIRDVIQMGYNIAEAYIDTVGIASQYQDFLSGVFPTIKFTVTSKADSIYPIVGAASIAAKVTRDSVLEGWTYRNALPAMLVAESDDSDFGSGYPGDPRTVAWLERNMDPVFGFPAVARFSWATVKNMLEKKAAHVRWSDEPPKIQKYFVPTTRSHQSTLVRDLRLAPVTSL</sequence>
<protein>
    <recommendedName>
        <fullName evidence="9">Ribonuclease</fullName>
        <ecNumber evidence="9">3.1.26.4</ecNumber>
    </recommendedName>
</protein>
<dbReference type="EC" id="3.1.26.4" evidence="9"/>
<reference evidence="12 13" key="1">
    <citation type="journal article" date="2011" name="J. Gen. Appl. Microbiol.">
        <title>Draft genome sequencing of the enigmatic basidiomycete Mixia osmundae.</title>
        <authorList>
            <person name="Nishida H."/>
            <person name="Nagatsuka Y."/>
            <person name="Sugiyama J."/>
        </authorList>
    </citation>
    <scope>NUCLEOTIDE SEQUENCE [LARGE SCALE GENOMIC DNA]</scope>
    <source>
        <strain evidence="13">CBS 9802 / IAM 14324 / JCM 22182 / KY 12970</strain>
    </source>
</reference>
<evidence type="ECO:0000256" key="7">
    <source>
        <dbReference type="ARBA" id="ARBA00022801"/>
    </source>
</evidence>
<dbReference type="STRING" id="764103.G7EAV8"/>
<keyword evidence="4 8" id="KW-0540">Nuclease</keyword>
<evidence type="ECO:0000256" key="3">
    <source>
        <dbReference type="ARBA" id="ARBA00007058"/>
    </source>
</evidence>
<dbReference type="eggNOG" id="KOG2299">
    <property type="taxonomic scope" value="Eukaryota"/>
</dbReference>
<dbReference type="GO" id="GO:0006298">
    <property type="term" value="P:mismatch repair"/>
    <property type="evidence" value="ECO:0007669"/>
    <property type="project" value="TreeGrafter"/>
</dbReference>
<dbReference type="NCBIfam" id="TIGR00729">
    <property type="entry name" value="ribonuclease HII"/>
    <property type="match status" value="1"/>
</dbReference>
<dbReference type="HOGENOM" id="CLU_036532_0_1_1"/>
<dbReference type="InterPro" id="IPR036397">
    <property type="entry name" value="RNaseH_sf"/>
</dbReference>
<dbReference type="PANTHER" id="PTHR10954:SF7">
    <property type="entry name" value="RIBONUCLEASE H2 SUBUNIT A"/>
    <property type="match status" value="1"/>
</dbReference>
<feature type="domain" description="RNase H type-2" evidence="11">
    <location>
        <begin position="85"/>
        <end position="329"/>
    </location>
</feature>
<evidence type="ECO:0000256" key="5">
    <source>
        <dbReference type="ARBA" id="ARBA00022723"/>
    </source>
</evidence>
<dbReference type="GO" id="GO:0003723">
    <property type="term" value="F:RNA binding"/>
    <property type="evidence" value="ECO:0007669"/>
    <property type="project" value="UniProtKB-UniRule"/>
</dbReference>
<dbReference type="InterPro" id="IPR001352">
    <property type="entry name" value="RNase_HII/HIII"/>
</dbReference>
<evidence type="ECO:0000256" key="4">
    <source>
        <dbReference type="ARBA" id="ARBA00022722"/>
    </source>
</evidence>
<name>G7EAV8_MIXOS</name>
<dbReference type="OrthoDB" id="7462577at2759"/>
<dbReference type="AlphaFoldDB" id="G7EAV8"/>
<evidence type="ECO:0000256" key="8">
    <source>
        <dbReference type="PROSITE-ProRule" id="PRU01319"/>
    </source>
</evidence>
<feature type="binding site" evidence="8">
    <location>
        <position position="91"/>
    </location>
    <ligand>
        <name>a divalent metal cation</name>
        <dbReference type="ChEBI" id="CHEBI:60240"/>
    </ligand>
</feature>
<evidence type="ECO:0000256" key="2">
    <source>
        <dbReference type="ARBA" id="ARBA00001946"/>
    </source>
</evidence>
<dbReference type="Proteomes" id="UP000009131">
    <property type="component" value="Unassembled WGS sequence"/>
</dbReference>
<dbReference type="CDD" id="cd07181">
    <property type="entry name" value="RNase_HII_eukaryota_like"/>
    <property type="match status" value="1"/>
</dbReference>
<dbReference type="InterPro" id="IPR024567">
    <property type="entry name" value="RNase_HII/HIII_dom"/>
</dbReference>
<dbReference type="FunCoup" id="G7EAV8">
    <property type="interactions" value="122"/>
</dbReference>
<dbReference type="GO" id="GO:0043137">
    <property type="term" value="P:DNA replication, removal of RNA primer"/>
    <property type="evidence" value="ECO:0007669"/>
    <property type="project" value="TreeGrafter"/>
</dbReference>
<dbReference type="PANTHER" id="PTHR10954">
    <property type="entry name" value="RIBONUCLEASE H2 SUBUNIT A"/>
    <property type="match status" value="1"/>
</dbReference>
<dbReference type="RefSeq" id="XP_014565585.1">
    <property type="nucleotide sequence ID" value="XM_014710099.1"/>
</dbReference>
<dbReference type="SUPFAM" id="SSF53098">
    <property type="entry name" value="Ribonuclease H-like"/>
    <property type="match status" value="1"/>
</dbReference>
<comment type="caution">
    <text evidence="12">The sequence shown here is derived from an EMBL/GenBank/DDBJ whole genome shotgun (WGS) entry which is preliminary data.</text>
</comment>
<dbReference type="Gene3D" id="3.30.420.10">
    <property type="entry name" value="Ribonuclease H-like superfamily/Ribonuclease H"/>
    <property type="match status" value="1"/>
</dbReference>
<feature type="region of interest" description="Disordered" evidence="10">
    <location>
        <begin position="1"/>
        <end position="49"/>
    </location>
</feature>
<reference evidence="12 13" key="2">
    <citation type="journal article" date="2012" name="Open Biol.">
        <title>Characteristics of nucleosomes and linker DNA regions on the genome of the basidiomycete Mixia osmundae revealed by mono- and dinucleosome mapping.</title>
        <authorList>
            <person name="Nishida H."/>
            <person name="Kondo S."/>
            <person name="Matsumoto T."/>
            <person name="Suzuki Y."/>
            <person name="Yoshikawa H."/>
            <person name="Taylor T.D."/>
            <person name="Sugiyama J."/>
        </authorList>
    </citation>
    <scope>NUCLEOTIDE SEQUENCE [LARGE SCALE GENOMIC DNA]</scope>
    <source>
        <strain evidence="13">CBS 9802 / IAM 14324 / JCM 22182 / KY 12970</strain>
    </source>
</reference>
<organism evidence="12 13">
    <name type="scientific">Mixia osmundae (strain CBS 9802 / IAM 14324 / JCM 22182 / KY 12970)</name>
    <dbReference type="NCBI Taxonomy" id="764103"/>
    <lineage>
        <taxon>Eukaryota</taxon>
        <taxon>Fungi</taxon>
        <taxon>Dikarya</taxon>
        <taxon>Basidiomycota</taxon>
        <taxon>Pucciniomycotina</taxon>
        <taxon>Mixiomycetes</taxon>
        <taxon>Mixiales</taxon>
        <taxon>Mixiaceae</taxon>
        <taxon>Mixia</taxon>
    </lineage>
</organism>
<feature type="compositionally biased region" description="Basic and acidic residues" evidence="10">
    <location>
        <begin position="1"/>
        <end position="19"/>
    </location>
</feature>
<comment type="function">
    <text evidence="9">Endonuclease that specifically degrades the RNA of RNA-DNA hybrids.</text>
</comment>
<dbReference type="PROSITE" id="PS51975">
    <property type="entry name" value="RNASE_H_2"/>
    <property type="match status" value="1"/>
</dbReference>
<dbReference type="Gene3D" id="1.10.10.460">
    <property type="entry name" value="Ribonuclease hii. Domain 2"/>
    <property type="match status" value="1"/>
</dbReference>
<evidence type="ECO:0000313" key="12">
    <source>
        <dbReference type="EMBL" id="GAA99968.1"/>
    </source>
</evidence>
<dbReference type="FunFam" id="3.30.420.10:FF:000016">
    <property type="entry name" value="Ribonuclease"/>
    <property type="match status" value="1"/>
</dbReference>
<accession>G7EAV8</accession>
<comment type="cofactor">
    <cofactor evidence="2">
        <name>Mg(2+)</name>
        <dbReference type="ChEBI" id="CHEBI:18420"/>
    </cofactor>
</comment>
<keyword evidence="6 8" id="KW-0255">Endonuclease</keyword>
<dbReference type="GO" id="GO:0004523">
    <property type="term" value="F:RNA-DNA hybrid ribonuclease activity"/>
    <property type="evidence" value="ECO:0007669"/>
    <property type="project" value="UniProtKB-UniRule"/>
</dbReference>
<dbReference type="InParanoid" id="G7EAV8"/>
<proteinExistence type="inferred from homology"/>
<evidence type="ECO:0000256" key="6">
    <source>
        <dbReference type="ARBA" id="ARBA00022759"/>
    </source>
</evidence>
<evidence type="ECO:0000256" key="10">
    <source>
        <dbReference type="SAM" id="MobiDB-lite"/>
    </source>
</evidence>
<feature type="binding site" evidence="8">
    <location>
        <position position="92"/>
    </location>
    <ligand>
        <name>a divalent metal cation</name>
        <dbReference type="ChEBI" id="CHEBI:60240"/>
    </ligand>
</feature>
<dbReference type="GO" id="GO:0046872">
    <property type="term" value="F:metal ion binding"/>
    <property type="evidence" value="ECO:0007669"/>
    <property type="project" value="UniProtKB-KW"/>
</dbReference>
<comment type="cofactor">
    <cofactor evidence="8">
        <name>Mn(2+)</name>
        <dbReference type="ChEBI" id="CHEBI:29035"/>
    </cofactor>
    <cofactor evidence="8">
        <name>Mg(2+)</name>
        <dbReference type="ChEBI" id="CHEBI:18420"/>
    </cofactor>
    <text evidence="8">Manganese or magnesium. Binds 1 divalent metal ion per monomer in the absence of substrate. May bind a second metal ion after substrate binding.</text>
</comment>